<name>A0A9N9NCV3_FUNMO</name>
<feature type="non-terminal residue" evidence="3">
    <location>
        <position position="1"/>
    </location>
</feature>
<gene>
    <name evidence="3" type="ORF">FMOSSE_LOCUS15053</name>
</gene>
<keyword evidence="2" id="KW-0812">Transmembrane</keyword>
<dbReference type="Proteomes" id="UP000789375">
    <property type="component" value="Unassembled WGS sequence"/>
</dbReference>
<comment type="caution">
    <text evidence="3">The sequence shown here is derived from an EMBL/GenBank/DDBJ whole genome shotgun (WGS) entry which is preliminary data.</text>
</comment>
<evidence type="ECO:0000256" key="2">
    <source>
        <dbReference type="SAM" id="Phobius"/>
    </source>
</evidence>
<reference evidence="3" key="1">
    <citation type="submission" date="2021-06" db="EMBL/GenBank/DDBJ databases">
        <authorList>
            <person name="Kallberg Y."/>
            <person name="Tangrot J."/>
            <person name="Rosling A."/>
        </authorList>
    </citation>
    <scope>NUCLEOTIDE SEQUENCE</scope>
    <source>
        <strain evidence="3">87-6 pot B 2015</strain>
    </source>
</reference>
<feature type="transmembrane region" description="Helical" evidence="2">
    <location>
        <begin position="12"/>
        <end position="38"/>
    </location>
</feature>
<feature type="transmembrane region" description="Helical" evidence="2">
    <location>
        <begin position="44"/>
        <end position="63"/>
    </location>
</feature>
<evidence type="ECO:0000256" key="1">
    <source>
        <dbReference type="ARBA" id="ARBA00022723"/>
    </source>
</evidence>
<evidence type="ECO:0000313" key="3">
    <source>
        <dbReference type="EMBL" id="CAG8722008.1"/>
    </source>
</evidence>
<dbReference type="PANTHER" id="PTHR46594:SF4">
    <property type="entry name" value="P-TYPE CATION-TRANSPORTING ATPASE"/>
    <property type="match status" value="1"/>
</dbReference>
<accession>A0A9N9NCV3</accession>
<proteinExistence type="predicted"/>
<organism evidence="3 4">
    <name type="scientific">Funneliformis mosseae</name>
    <name type="common">Endomycorrhizal fungus</name>
    <name type="synonym">Glomus mosseae</name>
    <dbReference type="NCBI Taxonomy" id="27381"/>
    <lineage>
        <taxon>Eukaryota</taxon>
        <taxon>Fungi</taxon>
        <taxon>Fungi incertae sedis</taxon>
        <taxon>Mucoromycota</taxon>
        <taxon>Glomeromycotina</taxon>
        <taxon>Glomeromycetes</taxon>
        <taxon>Glomerales</taxon>
        <taxon>Glomeraceae</taxon>
        <taxon>Funneliformis</taxon>
    </lineage>
</organism>
<dbReference type="AlphaFoldDB" id="A0A9N9NCV3"/>
<dbReference type="EMBL" id="CAJVPP010013801">
    <property type="protein sequence ID" value="CAG8722008.1"/>
    <property type="molecule type" value="Genomic_DNA"/>
</dbReference>
<evidence type="ECO:0000313" key="4">
    <source>
        <dbReference type="Proteomes" id="UP000789375"/>
    </source>
</evidence>
<keyword evidence="2" id="KW-0472">Membrane</keyword>
<sequence length="71" mass="8121">TLAKAIIRRIRYNFLWAYIYNSLAIPIAAGVFFPIFKIGLRPEIASLSMAVSSISVVLSSLWLKRFKEPKY</sequence>
<dbReference type="PANTHER" id="PTHR46594">
    <property type="entry name" value="P-TYPE CATION-TRANSPORTING ATPASE"/>
    <property type="match status" value="1"/>
</dbReference>
<keyword evidence="4" id="KW-1185">Reference proteome</keyword>
<keyword evidence="1" id="KW-0479">Metal-binding</keyword>
<dbReference type="GO" id="GO:0046872">
    <property type="term" value="F:metal ion binding"/>
    <property type="evidence" value="ECO:0007669"/>
    <property type="project" value="UniProtKB-KW"/>
</dbReference>
<protein>
    <submittedName>
        <fullName evidence="3">1081_t:CDS:1</fullName>
    </submittedName>
</protein>
<keyword evidence="2" id="KW-1133">Transmembrane helix</keyword>